<comment type="caution">
    <text evidence="3">The sequence shown here is derived from an EMBL/GenBank/DDBJ whole genome shotgun (WGS) entry which is preliminary data.</text>
</comment>
<dbReference type="Proteomes" id="UP000565441">
    <property type="component" value="Unassembled WGS sequence"/>
</dbReference>
<dbReference type="SUPFAM" id="SSF109604">
    <property type="entry name" value="HD-domain/PDEase-like"/>
    <property type="match status" value="1"/>
</dbReference>
<dbReference type="GO" id="GO:0005634">
    <property type="term" value="C:nucleus"/>
    <property type="evidence" value="ECO:0007669"/>
    <property type="project" value="TreeGrafter"/>
</dbReference>
<dbReference type="AlphaFoldDB" id="A0A8H5GUY7"/>
<organism evidence="3 4">
    <name type="scientific">Tricholomella constricta</name>
    <dbReference type="NCBI Taxonomy" id="117010"/>
    <lineage>
        <taxon>Eukaryota</taxon>
        <taxon>Fungi</taxon>
        <taxon>Dikarya</taxon>
        <taxon>Basidiomycota</taxon>
        <taxon>Agaricomycotina</taxon>
        <taxon>Agaricomycetes</taxon>
        <taxon>Agaricomycetidae</taxon>
        <taxon>Agaricales</taxon>
        <taxon>Tricholomatineae</taxon>
        <taxon>Lyophyllaceae</taxon>
        <taxon>Tricholomella</taxon>
    </lineage>
</organism>
<feature type="domain" description="HD/PDEase" evidence="2">
    <location>
        <begin position="72"/>
        <end position="219"/>
    </location>
</feature>
<dbReference type="InterPro" id="IPR006674">
    <property type="entry name" value="HD_domain"/>
</dbReference>
<accession>A0A8H5GUY7</accession>
<proteinExistence type="predicted"/>
<dbReference type="GO" id="GO:0006203">
    <property type="term" value="P:dGTP catabolic process"/>
    <property type="evidence" value="ECO:0007669"/>
    <property type="project" value="TreeGrafter"/>
</dbReference>
<dbReference type="CDD" id="cd00077">
    <property type="entry name" value="HDc"/>
    <property type="match status" value="1"/>
</dbReference>
<feature type="region of interest" description="Disordered" evidence="1">
    <location>
        <begin position="488"/>
        <end position="515"/>
    </location>
</feature>
<keyword evidence="4" id="KW-1185">Reference proteome</keyword>
<dbReference type="OrthoDB" id="9991235at2759"/>
<dbReference type="PANTHER" id="PTHR11373:SF4">
    <property type="entry name" value="DEOXYNUCLEOSIDE TRIPHOSPHATE TRIPHOSPHOHYDROLASE SAMHD1"/>
    <property type="match status" value="1"/>
</dbReference>
<dbReference type="Pfam" id="PF01966">
    <property type="entry name" value="HD"/>
    <property type="match status" value="1"/>
</dbReference>
<protein>
    <recommendedName>
        <fullName evidence="2">HD/PDEase domain-containing protein</fullName>
    </recommendedName>
</protein>
<dbReference type="GO" id="GO:0008832">
    <property type="term" value="F:dGTPase activity"/>
    <property type="evidence" value="ECO:0007669"/>
    <property type="project" value="TreeGrafter"/>
</dbReference>
<dbReference type="EMBL" id="JAACJP010000046">
    <property type="protein sequence ID" value="KAF5371517.1"/>
    <property type="molecule type" value="Genomic_DNA"/>
</dbReference>
<evidence type="ECO:0000256" key="1">
    <source>
        <dbReference type="SAM" id="MobiDB-lite"/>
    </source>
</evidence>
<sequence>MFIRDPDDDDDIDYPEVTNKKGAIVAPRSVKDPIHDMIPISPRLSMFIDTKQFQRLRNIKQLGTSYYVWLGASHNRFEHCIGVAFLARSMATHLKESQPELGITDRDIECVEIAGLCHDLGHGPWSHVWDGLFIPQALPGEKWKHEDGSLMMFDALVKDNEIPLNSKDEKFIKALIFGDPSQCSPDEKLFLFDIVANKRNGLDVDKFDYIPRDSHMIGDKMSIALPRIINSARVLDNQICYDIKDANQIYDICATRFKLHKMVYNHKAAKAIEYMIIDALLAAEPHMQIARQVFCPDKYLHLTDNIMPQIEATTDEKLAPARDIFSRIRTRDLYKLVDYKVVDFPYADMFKECITPEQIVEAARALPTTEDPAIRDLVKKLCAQDVICDFSLMHYGMKEDNPLDSVRFYSKRHPNRGAKAERGVYSNLMPKFHAELLVRIFTKHAKFFGIVQAGYRACLAAMPDLISFEDAAALEPLFAETGALTPPPAGAAAVSAPASTPPAPDAPSTPRGKRTFSRTTSFTFAAAGGGGVSTDPALFSNNAFTTVSPDFVPASPSRGNRRGKRRRELGMDEAGAGSGSSNGKKARVG</sequence>
<dbReference type="Gene3D" id="3.30.70.2760">
    <property type="match status" value="1"/>
</dbReference>
<dbReference type="InterPro" id="IPR050135">
    <property type="entry name" value="dGTPase-like"/>
</dbReference>
<evidence type="ECO:0000313" key="3">
    <source>
        <dbReference type="EMBL" id="KAF5371517.1"/>
    </source>
</evidence>
<name>A0A8H5GUY7_9AGAR</name>
<reference evidence="3 4" key="1">
    <citation type="journal article" date="2020" name="ISME J.">
        <title>Uncovering the hidden diversity of litter-decomposition mechanisms in mushroom-forming fungi.</title>
        <authorList>
            <person name="Floudas D."/>
            <person name="Bentzer J."/>
            <person name="Ahren D."/>
            <person name="Johansson T."/>
            <person name="Persson P."/>
            <person name="Tunlid A."/>
        </authorList>
    </citation>
    <scope>NUCLEOTIDE SEQUENCE [LARGE SCALE GENOMIC DNA]</scope>
    <source>
        <strain evidence="3 4">CBS 661.87</strain>
    </source>
</reference>
<dbReference type="InterPro" id="IPR003607">
    <property type="entry name" value="HD/PDEase_dom"/>
</dbReference>
<evidence type="ECO:0000259" key="2">
    <source>
        <dbReference type="SMART" id="SM00471"/>
    </source>
</evidence>
<dbReference type="Gene3D" id="1.10.3210.10">
    <property type="entry name" value="Hypothetical protein af1432"/>
    <property type="match status" value="1"/>
</dbReference>
<dbReference type="PANTHER" id="PTHR11373">
    <property type="entry name" value="DEOXYNUCLEOSIDE TRIPHOSPHATE TRIPHOSPHOHYDROLASE"/>
    <property type="match status" value="1"/>
</dbReference>
<feature type="compositionally biased region" description="Low complexity" evidence="1">
    <location>
        <begin position="488"/>
        <end position="498"/>
    </location>
</feature>
<feature type="region of interest" description="Disordered" evidence="1">
    <location>
        <begin position="546"/>
        <end position="589"/>
    </location>
</feature>
<evidence type="ECO:0000313" key="4">
    <source>
        <dbReference type="Proteomes" id="UP000565441"/>
    </source>
</evidence>
<gene>
    <name evidence="3" type="ORF">D9615_009616</name>
</gene>
<dbReference type="SMART" id="SM00471">
    <property type="entry name" value="HDc"/>
    <property type="match status" value="1"/>
</dbReference>